<feature type="region of interest" description="Disordered" evidence="1">
    <location>
        <begin position="310"/>
        <end position="332"/>
    </location>
</feature>
<reference evidence="2 3" key="1">
    <citation type="submission" date="2017-07" db="EMBL/GenBank/DDBJ databases">
        <title>Genome sequence of Streptomyces pluripotens MUSC 137T.</title>
        <authorList>
            <person name="Ser H.-L."/>
            <person name="Lee L.-H."/>
        </authorList>
    </citation>
    <scope>NUCLEOTIDE SEQUENCE [LARGE SCALE GENOMIC DNA]</scope>
    <source>
        <strain evidence="2 3">MUSC 137</strain>
    </source>
</reference>
<name>A0A221P9Q7_9ACTN</name>
<gene>
    <name evidence="2" type="ORF">LK07_17900</name>
</gene>
<dbReference type="AlphaFoldDB" id="A0A221P9Q7"/>
<accession>A0A221P9Q7</accession>
<dbReference type="EMBL" id="CP022433">
    <property type="protein sequence ID" value="ASN28495.1"/>
    <property type="molecule type" value="Genomic_DNA"/>
</dbReference>
<organism evidence="2 3">
    <name type="scientific">Streptomyces pluripotens</name>
    <dbReference type="NCBI Taxonomy" id="1355015"/>
    <lineage>
        <taxon>Bacteria</taxon>
        <taxon>Bacillati</taxon>
        <taxon>Actinomycetota</taxon>
        <taxon>Actinomycetes</taxon>
        <taxon>Kitasatosporales</taxon>
        <taxon>Streptomycetaceae</taxon>
        <taxon>Streptomyces</taxon>
    </lineage>
</organism>
<proteinExistence type="predicted"/>
<dbReference type="KEGG" id="splu:LK06_016745"/>
<feature type="region of interest" description="Disordered" evidence="1">
    <location>
        <begin position="11"/>
        <end position="30"/>
    </location>
</feature>
<evidence type="ECO:0000313" key="3">
    <source>
        <dbReference type="Proteomes" id="UP000031501"/>
    </source>
</evidence>
<sequence length="332" mass="36862">MIKQAGFYRELGGSGHDTPPAPSLRDAARSSGEWDEDRLVAYLEASHEIYTTMGAERDVIADDVWITGAGSLVTDGTFVWPTELAYYVQRHHVALLPEFAAHIRARNYISPEVPREQALAIFDECLGENARAAAEADAATAQGFFTWYRPSFTRASAQDLIDQLSASGLFVEHPLTDNLFGFRDTAQGKREPLVGGTHTLLSALTSDEYPNVEFQGWMGRDESLAVTVRRLDNNIQKLTFQIADIPEPDREEAVAALVRTLDQNSDHCLGFVIDRTGISANEDWDRVLTGTGAQITTWPDTFGILRERVPEHPELTSSKPTEYGPLDVFHRP</sequence>
<protein>
    <submittedName>
        <fullName evidence="2">Uncharacterized protein</fullName>
    </submittedName>
</protein>
<evidence type="ECO:0000256" key="1">
    <source>
        <dbReference type="SAM" id="MobiDB-lite"/>
    </source>
</evidence>
<dbReference type="STRING" id="1355015.LK06_016745"/>
<dbReference type="OrthoDB" id="275232at2"/>
<dbReference type="Proteomes" id="UP000031501">
    <property type="component" value="Chromosome"/>
</dbReference>
<keyword evidence="3" id="KW-1185">Reference proteome</keyword>
<evidence type="ECO:0000313" key="2">
    <source>
        <dbReference type="EMBL" id="ASN28495.1"/>
    </source>
</evidence>